<keyword evidence="18" id="KW-1185">Reference proteome</keyword>
<feature type="transmembrane region" description="Helical" evidence="15">
    <location>
        <begin position="650"/>
        <end position="672"/>
    </location>
</feature>
<dbReference type="InterPro" id="IPR050860">
    <property type="entry name" value="FeoB_GTPase"/>
</dbReference>
<evidence type="ECO:0000256" key="12">
    <source>
        <dbReference type="ARBA" id="ARBA00023136"/>
    </source>
</evidence>
<dbReference type="RefSeq" id="WP_111941458.1">
    <property type="nucleotide sequence ID" value="NZ_BAAACJ010000032.1"/>
</dbReference>
<gene>
    <name evidence="17" type="ORF">QOZ93_001117</name>
</gene>
<keyword evidence="12 15" id="KW-0472">Membrane</keyword>
<reference evidence="17 18" key="1">
    <citation type="submission" date="2023-07" db="EMBL/GenBank/DDBJ databases">
        <title>Genomic Encyclopedia of Type Strains, Phase IV (KMG-IV): sequencing the most valuable type-strain genomes for metagenomic binning, comparative biology and taxonomic classification.</title>
        <authorList>
            <person name="Goeker M."/>
        </authorList>
    </citation>
    <scope>NUCLEOTIDE SEQUENCE [LARGE SCALE GENOMIC DNA]</scope>
    <source>
        <strain evidence="17 18">DSM 1400</strain>
    </source>
</reference>
<dbReference type="InterPro" id="IPR027417">
    <property type="entry name" value="P-loop_NTPase"/>
</dbReference>
<keyword evidence="5 15" id="KW-0410">Iron transport</keyword>
<keyword evidence="10" id="KW-0406">Ion transport</keyword>
<evidence type="ECO:0000313" key="18">
    <source>
        <dbReference type="Proteomes" id="UP001224418"/>
    </source>
</evidence>
<name>A0ABU0JQK7_HATLI</name>
<dbReference type="Pfam" id="PF02421">
    <property type="entry name" value="FeoB_N"/>
    <property type="match status" value="1"/>
</dbReference>
<keyword evidence="6 15" id="KW-0812">Transmembrane</keyword>
<dbReference type="PRINTS" id="PR00326">
    <property type="entry name" value="GTP1OBG"/>
</dbReference>
<dbReference type="InterPro" id="IPR003373">
    <property type="entry name" value="Fe2_transport_prot-B"/>
</dbReference>
<dbReference type="InterPro" id="IPR041069">
    <property type="entry name" value="FeoB_Cyto"/>
</dbReference>
<comment type="caution">
    <text evidence="17">The sequence shown here is derived from an EMBL/GenBank/DDBJ whole genome shotgun (WGS) entry which is preliminary data.</text>
</comment>
<keyword evidence="11 15" id="KW-0342">GTP-binding</keyword>
<dbReference type="InterPro" id="IPR030389">
    <property type="entry name" value="G_FEOB_dom"/>
</dbReference>
<dbReference type="InterPro" id="IPR011640">
    <property type="entry name" value="Fe2_transport_prot_B_C"/>
</dbReference>
<dbReference type="PANTHER" id="PTHR43185">
    <property type="entry name" value="FERROUS IRON TRANSPORT PROTEIN B"/>
    <property type="match status" value="1"/>
</dbReference>
<dbReference type="Gene3D" id="3.40.50.300">
    <property type="entry name" value="P-loop containing nucleotide triphosphate hydrolases"/>
    <property type="match status" value="1"/>
</dbReference>
<dbReference type="CDD" id="cd01879">
    <property type="entry name" value="FeoB"/>
    <property type="match status" value="1"/>
</dbReference>
<evidence type="ECO:0000256" key="1">
    <source>
        <dbReference type="ARBA" id="ARBA00003926"/>
    </source>
</evidence>
<evidence type="ECO:0000256" key="7">
    <source>
        <dbReference type="ARBA" id="ARBA00022741"/>
    </source>
</evidence>
<evidence type="ECO:0000256" key="13">
    <source>
        <dbReference type="ARBA" id="ARBA00031200"/>
    </source>
</evidence>
<feature type="transmembrane region" description="Helical" evidence="15">
    <location>
        <begin position="459"/>
        <end position="486"/>
    </location>
</feature>
<evidence type="ECO:0000256" key="10">
    <source>
        <dbReference type="ARBA" id="ARBA00023065"/>
    </source>
</evidence>
<keyword evidence="4" id="KW-1003">Cell membrane</keyword>
<dbReference type="InterPro" id="IPR005225">
    <property type="entry name" value="Small_GTP-bd"/>
</dbReference>
<dbReference type="NCBIfam" id="TIGR00231">
    <property type="entry name" value="small_GTP"/>
    <property type="match status" value="1"/>
</dbReference>
<feature type="transmembrane region" description="Helical" evidence="15">
    <location>
        <begin position="619"/>
        <end position="638"/>
    </location>
</feature>
<comment type="function">
    <text evidence="1 15">Probable transporter of a GTP-driven Fe(2+) uptake system.</text>
</comment>
<keyword evidence="9 15" id="KW-0408">Iron</keyword>
<dbReference type="PANTHER" id="PTHR43185:SF1">
    <property type="entry name" value="FE(2+) TRANSPORTER FEOB"/>
    <property type="match status" value="1"/>
</dbReference>
<evidence type="ECO:0000256" key="14">
    <source>
        <dbReference type="NCBIfam" id="TIGR00437"/>
    </source>
</evidence>
<evidence type="ECO:0000256" key="2">
    <source>
        <dbReference type="ARBA" id="ARBA00004651"/>
    </source>
</evidence>
<evidence type="ECO:0000256" key="4">
    <source>
        <dbReference type="ARBA" id="ARBA00022475"/>
    </source>
</evidence>
<dbReference type="SUPFAM" id="SSF52540">
    <property type="entry name" value="P-loop containing nucleoside triphosphate hydrolases"/>
    <property type="match status" value="1"/>
</dbReference>
<dbReference type="EMBL" id="JAUSWN010000007">
    <property type="protein sequence ID" value="MDQ0479376.1"/>
    <property type="molecule type" value="Genomic_DNA"/>
</dbReference>
<dbReference type="Gene3D" id="1.10.287.1770">
    <property type="match status" value="1"/>
</dbReference>
<evidence type="ECO:0000256" key="9">
    <source>
        <dbReference type="ARBA" id="ARBA00023004"/>
    </source>
</evidence>
<sequence>MGSEIVVALMGNPNCGKTSLFNALTGARQHVGNWPGVTVEKKEGKLKYKGKTLRIVDLPGTYSLSAYSEDEVVARDYLVKEKPHVVIDVVDGTNLERNMYLTTQIMEIGCKVVMSLNMMDEVEKRNIKIDAKSISQELDVEVVPTIAARKKGINDLLDTILKIADKAENNKELELEYDNDFQGQLKEIIYKLDMHKDVLDYPSKWTAVKLIENDSYMVNYITEKGLKDVLKQVEESINYLTKVYGFEPENVVVDKRYEYIGKILNGKIQKQDEYAETVSDKIDKVVTNKYLGLPIFALIMFIMYQITMSFGNDYLGEKVGQLFEILEKYAEGALSGASPFLSKFITEGLIDGLGQVLTFVPLILVMYLIIGILEDSGYMARAAYVMDRFMSSLGLHGKTAVSMIIGSGCNVAGIMSTRTLESKKDRMIAILVNPFISCSARMPVYATFAAAFFTGKKFGFLSVSGLVIFSLYLIGILVAIICAKIFSKTLFKGEKSYFLMELPPYRIPTVKGVLLRMWEKASAFFKKAGTIIFAIVVVVWVLSNLPMNVEPGSAQSVLGKLGSIIAPIFKPLGFGTWQAGVALITGVLAKEAVLATMATVYAVSEEALGTALGANFTALTAYTFMVFTLLYSPCMAALGTVKKETNSHKWAIFSAVYTTVIAWVICFLIYNIGKLFV</sequence>
<evidence type="ECO:0000259" key="16">
    <source>
        <dbReference type="PROSITE" id="PS51711"/>
    </source>
</evidence>
<dbReference type="PROSITE" id="PS51711">
    <property type="entry name" value="G_FEOB"/>
    <property type="match status" value="1"/>
</dbReference>
<dbReference type="InterPro" id="IPR006073">
    <property type="entry name" value="GTP-bd"/>
</dbReference>
<feature type="transmembrane region" description="Helical" evidence="15">
    <location>
        <begin position="427"/>
        <end position="453"/>
    </location>
</feature>
<dbReference type="Pfam" id="PF07664">
    <property type="entry name" value="FeoB_C"/>
    <property type="match status" value="1"/>
</dbReference>
<comment type="subcellular location">
    <subcellularLocation>
        <location evidence="2 15">Cell membrane</location>
        <topology evidence="2 15">Multi-pass membrane protein</topology>
    </subcellularLocation>
</comment>
<accession>A0ABU0JQK7</accession>
<dbReference type="InterPro" id="IPR011642">
    <property type="entry name" value="Gate_dom"/>
</dbReference>
<dbReference type="Pfam" id="PF07670">
    <property type="entry name" value="Gate"/>
    <property type="match status" value="2"/>
</dbReference>
<comment type="similarity">
    <text evidence="15">Belongs to the TRAFAC class TrmE-Era-EngA-EngB-Septin-like GTPase superfamily. FeoB GTPase (TC 9.A.8) family.</text>
</comment>
<evidence type="ECO:0000313" key="17">
    <source>
        <dbReference type="EMBL" id="MDQ0479376.1"/>
    </source>
</evidence>
<evidence type="ECO:0000256" key="5">
    <source>
        <dbReference type="ARBA" id="ARBA00022496"/>
    </source>
</evidence>
<dbReference type="NCBIfam" id="TIGR00437">
    <property type="entry name" value="feoB"/>
    <property type="match status" value="1"/>
</dbReference>
<protein>
    <recommendedName>
        <fullName evidence="13 14">Ferrous iron transport protein B</fullName>
    </recommendedName>
</protein>
<organism evidence="17 18">
    <name type="scientific">Hathewaya limosa</name>
    <name type="common">Clostridium limosum</name>
    <dbReference type="NCBI Taxonomy" id="1536"/>
    <lineage>
        <taxon>Bacteria</taxon>
        <taxon>Bacillati</taxon>
        <taxon>Bacillota</taxon>
        <taxon>Clostridia</taxon>
        <taxon>Eubacteriales</taxon>
        <taxon>Clostridiaceae</taxon>
        <taxon>Hathewaya</taxon>
    </lineage>
</organism>
<evidence type="ECO:0000256" key="3">
    <source>
        <dbReference type="ARBA" id="ARBA00022448"/>
    </source>
</evidence>
<keyword evidence="7" id="KW-0547">Nucleotide-binding</keyword>
<proteinExistence type="inferred from homology"/>
<dbReference type="Proteomes" id="UP001224418">
    <property type="component" value="Unassembled WGS sequence"/>
</dbReference>
<evidence type="ECO:0000256" key="15">
    <source>
        <dbReference type="RuleBase" id="RU362098"/>
    </source>
</evidence>
<keyword evidence="3 15" id="KW-0813">Transport</keyword>
<feature type="transmembrane region" description="Helical" evidence="15">
    <location>
        <begin position="290"/>
        <end position="311"/>
    </location>
</feature>
<feature type="transmembrane region" description="Helical" evidence="15">
    <location>
        <begin position="524"/>
        <end position="543"/>
    </location>
</feature>
<keyword evidence="8 15" id="KW-1133">Transmembrane helix</keyword>
<evidence type="ECO:0000256" key="11">
    <source>
        <dbReference type="ARBA" id="ARBA00023134"/>
    </source>
</evidence>
<dbReference type="Pfam" id="PF17910">
    <property type="entry name" value="FeoB_Cyto"/>
    <property type="match status" value="1"/>
</dbReference>
<feature type="transmembrane region" description="Helical" evidence="15">
    <location>
        <begin position="352"/>
        <end position="373"/>
    </location>
</feature>
<feature type="transmembrane region" description="Helical" evidence="15">
    <location>
        <begin position="393"/>
        <end position="415"/>
    </location>
</feature>
<feature type="domain" description="FeoB-type G" evidence="16">
    <location>
        <begin position="4"/>
        <end position="166"/>
    </location>
</feature>
<evidence type="ECO:0000256" key="8">
    <source>
        <dbReference type="ARBA" id="ARBA00022989"/>
    </source>
</evidence>
<evidence type="ECO:0000256" key="6">
    <source>
        <dbReference type="ARBA" id="ARBA00022692"/>
    </source>
</evidence>